<name>A0A0D2JYI2_9EURO</name>
<protein>
    <submittedName>
        <fullName evidence="1">Uncharacterized protein</fullName>
    </submittedName>
</protein>
<reference evidence="1 2" key="1">
    <citation type="submission" date="2015-01" db="EMBL/GenBank/DDBJ databases">
        <title>The Genome Sequence of Fonsecaea multimorphosa CBS 102226.</title>
        <authorList>
            <consortium name="The Broad Institute Genomics Platform"/>
            <person name="Cuomo C."/>
            <person name="de Hoog S."/>
            <person name="Gorbushina A."/>
            <person name="Stielow B."/>
            <person name="Teixiera M."/>
            <person name="Abouelleil A."/>
            <person name="Chapman S.B."/>
            <person name="Priest M."/>
            <person name="Young S.K."/>
            <person name="Wortman J."/>
            <person name="Nusbaum C."/>
            <person name="Birren B."/>
        </authorList>
    </citation>
    <scope>NUCLEOTIDE SEQUENCE [LARGE SCALE GENOMIC DNA]</scope>
    <source>
        <strain evidence="1 2">CBS 102226</strain>
    </source>
</reference>
<dbReference type="Proteomes" id="UP000053411">
    <property type="component" value="Unassembled WGS sequence"/>
</dbReference>
<proteinExistence type="predicted"/>
<gene>
    <name evidence="1" type="ORF">Z520_08754</name>
</gene>
<sequence>MPDEMQEAPFNQHGVRLDRGLALARAYKTMWNASLYGPVAAQSDIAVCDDHKSVNASDCGQIVADLRDRGADEVPALNATRGNGFTIAKSRLRRSPSTTPVPNTTDGMVGGSHVVRHVGNCGATVTFLPNPVN</sequence>
<evidence type="ECO:0000313" key="2">
    <source>
        <dbReference type="Proteomes" id="UP000053411"/>
    </source>
</evidence>
<dbReference type="GeneID" id="27714500"/>
<keyword evidence="2" id="KW-1185">Reference proteome</keyword>
<dbReference type="EMBL" id="KN848081">
    <property type="protein sequence ID" value="KIX95634.1"/>
    <property type="molecule type" value="Genomic_DNA"/>
</dbReference>
<dbReference type="RefSeq" id="XP_016629757.1">
    <property type="nucleotide sequence ID" value="XM_016779250.1"/>
</dbReference>
<dbReference type="VEuPathDB" id="FungiDB:Z520_08754"/>
<dbReference type="OrthoDB" id="1896086at2759"/>
<accession>A0A0D2JYI2</accession>
<dbReference type="AlphaFoldDB" id="A0A0D2JYI2"/>
<organism evidence="1 2">
    <name type="scientific">Fonsecaea multimorphosa CBS 102226</name>
    <dbReference type="NCBI Taxonomy" id="1442371"/>
    <lineage>
        <taxon>Eukaryota</taxon>
        <taxon>Fungi</taxon>
        <taxon>Dikarya</taxon>
        <taxon>Ascomycota</taxon>
        <taxon>Pezizomycotina</taxon>
        <taxon>Eurotiomycetes</taxon>
        <taxon>Chaetothyriomycetidae</taxon>
        <taxon>Chaetothyriales</taxon>
        <taxon>Herpotrichiellaceae</taxon>
        <taxon>Fonsecaea</taxon>
    </lineage>
</organism>
<evidence type="ECO:0000313" key="1">
    <source>
        <dbReference type="EMBL" id="KIX95634.1"/>
    </source>
</evidence>